<name>A0A077PD00_XENBV</name>
<dbReference type="Proteomes" id="UP000028500">
    <property type="component" value="Unassembled WGS sequence"/>
</dbReference>
<dbReference type="HOGENOM" id="CLU_3224015_0_0_6"/>
<sequence>MFTIIKYKTTPLFVNKNNDIIKLSILSTFNLNFRWLCCYKYIFK</sequence>
<evidence type="ECO:0000313" key="1">
    <source>
        <dbReference type="EMBL" id="CDH18537.1"/>
    </source>
</evidence>
<reference evidence="1" key="1">
    <citation type="submission" date="2013-07" db="EMBL/GenBank/DDBJ databases">
        <title>Sub-species coevolution in mutualistic symbiosis.</title>
        <authorList>
            <person name="Murfin K."/>
            <person name="Klassen J."/>
            <person name="Lee M."/>
            <person name="Forst S."/>
            <person name="Stock P."/>
            <person name="Goodrich-Blair H."/>
        </authorList>
    </citation>
    <scope>NUCLEOTIDE SEQUENCE [LARGE SCALE GENOMIC DNA]</scope>
    <source>
        <strain evidence="1">Kraussei Quebec</strain>
    </source>
</reference>
<dbReference type="EMBL" id="CBSY010000036">
    <property type="protein sequence ID" value="CDH18537.1"/>
    <property type="molecule type" value="Genomic_DNA"/>
</dbReference>
<organism evidence="1 2">
    <name type="scientific">Xenorhabdus bovienii str. kraussei Quebec</name>
    <dbReference type="NCBI Taxonomy" id="1398203"/>
    <lineage>
        <taxon>Bacteria</taxon>
        <taxon>Pseudomonadati</taxon>
        <taxon>Pseudomonadota</taxon>
        <taxon>Gammaproteobacteria</taxon>
        <taxon>Enterobacterales</taxon>
        <taxon>Morganellaceae</taxon>
        <taxon>Xenorhabdus</taxon>
    </lineage>
</organism>
<comment type="caution">
    <text evidence="1">The sequence shown here is derived from an EMBL/GenBank/DDBJ whole genome shotgun (WGS) entry which is preliminary data.</text>
</comment>
<gene>
    <name evidence="1" type="ORF">XBKQ1_1300005</name>
</gene>
<proteinExistence type="predicted"/>
<keyword evidence="2" id="KW-1185">Reference proteome</keyword>
<evidence type="ECO:0000313" key="2">
    <source>
        <dbReference type="Proteomes" id="UP000028500"/>
    </source>
</evidence>
<accession>A0A077PD00</accession>
<dbReference type="AlphaFoldDB" id="A0A077PD00"/>
<protein>
    <submittedName>
        <fullName evidence="1">Uncharacterized protein</fullName>
    </submittedName>
</protein>